<dbReference type="GO" id="GO:0005730">
    <property type="term" value="C:nucleolus"/>
    <property type="evidence" value="ECO:0007669"/>
    <property type="project" value="TreeGrafter"/>
</dbReference>
<proteinExistence type="predicted"/>
<dbReference type="HOGENOM" id="CLU_1930755_0_0_1"/>
<dbReference type="InterPro" id="IPR050755">
    <property type="entry name" value="TRAFAC_YlqF/YawG_RiboMat"/>
</dbReference>
<dbReference type="PANTHER" id="PTHR11089:SF30">
    <property type="entry name" value="GUANINE NUCLEOTIDE-BINDING PROTEIN-LIKE 3 HOMOLOG"/>
    <property type="match status" value="1"/>
</dbReference>
<protein>
    <submittedName>
        <fullName evidence="4">Uncharacterized protein</fullName>
    </submittedName>
</protein>
<evidence type="ECO:0000256" key="3">
    <source>
        <dbReference type="SAM" id="MobiDB-lite"/>
    </source>
</evidence>
<sequence>MQWTCSFVIIFVAQKRELGLLEDEDIANLASAASAQSGEFAEKDASKENNSLEVAKSQDHSERAFYKELVKVIEASDVILEVLDAKDPLGTHCVDMEKIFTHVMFDAVQHLNFKLCHLDLVPKESVEKWLT</sequence>
<evidence type="ECO:0000313" key="4">
    <source>
        <dbReference type="EnsemblPlants" id="OB01G25600.1"/>
    </source>
</evidence>
<feature type="region of interest" description="Disordered" evidence="3">
    <location>
        <begin position="37"/>
        <end position="58"/>
    </location>
</feature>
<organism evidence="4">
    <name type="scientific">Oryza brachyantha</name>
    <name type="common">malo sina</name>
    <dbReference type="NCBI Taxonomy" id="4533"/>
    <lineage>
        <taxon>Eukaryota</taxon>
        <taxon>Viridiplantae</taxon>
        <taxon>Streptophyta</taxon>
        <taxon>Embryophyta</taxon>
        <taxon>Tracheophyta</taxon>
        <taxon>Spermatophyta</taxon>
        <taxon>Magnoliopsida</taxon>
        <taxon>Liliopsida</taxon>
        <taxon>Poales</taxon>
        <taxon>Poaceae</taxon>
        <taxon>BOP clade</taxon>
        <taxon>Oryzoideae</taxon>
        <taxon>Oryzeae</taxon>
        <taxon>Oryzinae</taxon>
        <taxon>Oryza</taxon>
    </lineage>
</organism>
<dbReference type="Gramene" id="OB01G25600.1">
    <property type="protein sequence ID" value="OB01G25600.1"/>
    <property type="gene ID" value="OB01G25600"/>
</dbReference>
<keyword evidence="1" id="KW-0547">Nucleotide-binding</keyword>
<evidence type="ECO:0000313" key="5">
    <source>
        <dbReference type="Proteomes" id="UP000006038"/>
    </source>
</evidence>
<dbReference type="Proteomes" id="UP000006038">
    <property type="component" value="Chromosome 1"/>
</dbReference>
<dbReference type="OMA" id="NFVERET"/>
<keyword evidence="5" id="KW-1185">Reference proteome</keyword>
<dbReference type="PANTHER" id="PTHR11089">
    <property type="entry name" value="GTP-BINDING PROTEIN-RELATED"/>
    <property type="match status" value="1"/>
</dbReference>
<reference evidence="4" key="2">
    <citation type="submission" date="2013-04" db="UniProtKB">
        <authorList>
            <consortium name="EnsemblPlants"/>
        </authorList>
    </citation>
    <scope>IDENTIFICATION</scope>
</reference>
<name>J3L004_ORYBR</name>
<dbReference type="InterPro" id="IPR027417">
    <property type="entry name" value="P-loop_NTPase"/>
</dbReference>
<dbReference type="AlphaFoldDB" id="J3L004"/>
<dbReference type="Gene3D" id="3.40.50.300">
    <property type="entry name" value="P-loop containing nucleotide triphosphate hydrolases"/>
    <property type="match status" value="1"/>
</dbReference>
<keyword evidence="2" id="KW-0342">GTP-binding</keyword>
<evidence type="ECO:0000256" key="2">
    <source>
        <dbReference type="ARBA" id="ARBA00023134"/>
    </source>
</evidence>
<reference evidence="4" key="1">
    <citation type="journal article" date="2013" name="Nat. Commun.">
        <title>Whole-genome sequencing of Oryza brachyantha reveals mechanisms underlying Oryza genome evolution.</title>
        <authorList>
            <person name="Chen J."/>
            <person name="Huang Q."/>
            <person name="Gao D."/>
            <person name="Wang J."/>
            <person name="Lang Y."/>
            <person name="Liu T."/>
            <person name="Li B."/>
            <person name="Bai Z."/>
            <person name="Luis Goicoechea J."/>
            <person name="Liang C."/>
            <person name="Chen C."/>
            <person name="Zhang W."/>
            <person name="Sun S."/>
            <person name="Liao Y."/>
            <person name="Zhang X."/>
            <person name="Yang L."/>
            <person name="Song C."/>
            <person name="Wang M."/>
            <person name="Shi J."/>
            <person name="Liu G."/>
            <person name="Liu J."/>
            <person name="Zhou H."/>
            <person name="Zhou W."/>
            <person name="Yu Q."/>
            <person name="An N."/>
            <person name="Chen Y."/>
            <person name="Cai Q."/>
            <person name="Wang B."/>
            <person name="Liu B."/>
            <person name="Min J."/>
            <person name="Huang Y."/>
            <person name="Wu H."/>
            <person name="Li Z."/>
            <person name="Zhang Y."/>
            <person name="Yin Y."/>
            <person name="Song W."/>
            <person name="Jiang J."/>
            <person name="Jackson S.A."/>
            <person name="Wing R.A."/>
            <person name="Wang J."/>
            <person name="Chen M."/>
        </authorList>
    </citation>
    <scope>NUCLEOTIDE SEQUENCE [LARGE SCALE GENOMIC DNA]</scope>
    <source>
        <strain evidence="4">cv. IRGC 101232</strain>
    </source>
</reference>
<dbReference type="eggNOG" id="KOG2484">
    <property type="taxonomic scope" value="Eukaryota"/>
</dbReference>
<dbReference type="STRING" id="4533.J3L004"/>
<dbReference type="GO" id="GO:0005525">
    <property type="term" value="F:GTP binding"/>
    <property type="evidence" value="ECO:0007669"/>
    <property type="project" value="UniProtKB-KW"/>
</dbReference>
<accession>J3L004</accession>
<dbReference type="EnsemblPlants" id="OB01G25600.1">
    <property type="protein sequence ID" value="OB01G25600.1"/>
    <property type="gene ID" value="OB01G25600"/>
</dbReference>
<evidence type="ECO:0000256" key="1">
    <source>
        <dbReference type="ARBA" id="ARBA00022741"/>
    </source>
</evidence>